<dbReference type="Proteomes" id="UP000479710">
    <property type="component" value="Unassembled WGS sequence"/>
</dbReference>
<accession>A0A6G1ET15</accession>
<reference evidence="2 3" key="1">
    <citation type="submission" date="2019-11" db="EMBL/GenBank/DDBJ databases">
        <title>Whole genome sequence of Oryza granulata.</title>
        <authorList>
            <person name="Li W."/>
        </authorList>
    </citation>
    <scope>NUCLEOTIDE SEQUENCE [LARGE SCALE GENOMIC DNA]</scope>
    <source>
        <strain evidence="3">cv. Menghai</strain>
        <tissue evidence="2">Leaf</tissue>
    </source>
</reference>
<evidence type="ECO:0000256" key="1">
    <source>
        <dbReference type="SAM" id="MobiDB-lite"/>
    </source>
</evidence>
<organism evidence="2 3">
    <name type="scientific">Oryza meyeriana var. granulata</name>
    <dbReference type="NCBI Taxonomy" id="110450"/>
    <lineage>
        <taxon>Eukaryota</taxon>
        <taxon>Viridiplantae</taxon>
        <taxon>Streptophyta</taxon>
        <taxon>Embryophyta</taxon>
        <taxon>Tracheophyta</taxon>
        <taxon>Spermatophyta</taxon>
        <taxon>Magnoliopsida</taxon>
        <taxon>Liliopsida</taxon>
        <taxon>Poales</taxon>
        <taxon>Poaceae</taxon>
        <taxon>BOP clade</taxon>
        <taxon>Oryzoideae</taxon>
        <taxon>Oryzeae</taxon>
        <taxon>Oryzinae</taxon>
        <taxon>Oryza</taxon>
        <taxon>Oryza meyeriana</taxon>
    </lineage>
</organism>
<evidence type="ECO:0000313" key="3">
    <source>
        <dbReference type="Proteomes" id="UP000479710"/>
    </source>
</evidence>
<evidence type="ECO:0000313" key="2">
    <source>
        <dbReference type="EMBL" id="KAF0927739.1"/>
    </source>
</evidence>
<feature type="region of interest" description="Disordered" evidence="1">
    <location>
        <begin position="34"/>
        <end position="172"/>
    </location>
</feature>
<keyword evidence="3" id="KW-1185">Reference proteome</keyword>
<gene>
    <name evidence="2" type="ORF">E2562_035988</name>
</gene>
<sequence length="172" mass="18965">MTGKSQWPQLELLFVVGAPLDKRKVERQKKLRVKGCLEGGHRKKGASNDTIEGGNDDEGANNGTNEGAPTNAKGKKMIRGPVTCKRCGEKDHRQASYKCPLNGTKKKRKRQPRKNSTKAKTRELCTPQRPTREQILQDSPDRVTRSHLAFLLGEGSSSHPSTTSTSEMVPTS</sequence>
<dbReference type="OrthoDB" id="673630at2759"/>
<proteinExistence type="predicted"/>
<comment type="caution">
    <text evidence="2">The sequence shown here is derived from an EMBL/GenBank/DDBJ whole genome shotgun (WGS) entry which is preliminary data.</text>
</comment>
<feature type="compositionally biased region" description="Low complexity" evidence="1">
    <location>
        <begin position="60"/>
        <end position="72"/>
    </location>
</feature>
<name>A0A6G1ET15_9ORYZ</name>
<protein>
    <recommendedName>
        <fullName evidence="4">Zinc knuckle domain-containing protein</fullName>
    </recommendedName>
</protein>
<dbReference type="AlphaFoldDB" id="A0A6G1ET15"/>
<evidence type="ECO:0008006" key="4">
    <source>
        <dbReference type="Google" id="ProtNLM"/>
    </source>
</evidence>
<dbReference type="EMBL" id="SPHZ02000003">
    <property type="protein sequence ID" value="KAF0927739.1"/>
    <property type="molecule type" value="Genomic_DNA"/>
</dbReference>
<feature type="compositionally biased region" description="Basic residues" evidence="1">
    <location>
        <begin position="104"/>
        <end position="119"/>
    </location>
</feature>
<feature type="compositionally biased region" description="Low complexity" evidence="1">
    <location>
        <begin position="156"/>
        <end position="166"/>
    </location>
</feature>